<dbReference type="EMBL" id="GGEC01056390">
    <property type="protein sequence ID" value="MBX36874.1"/>
    <property type="molecule type" value="Transcribed_RNA"/>
</dbReference>
<proteinExistence type="predicted"/>
<accession>A0A2P2N320</accession>
<keyword evidence="1" id="KW-0812">Transmembrane</keyword>
<keyword evidence="1" id="KW-1133">Transmembrane helix</keyword>
<evidence type="ECO:0000313" key="2">
    <source>
        <dbReference type="EMBL" id="MBX36874.1"/>
    </source>
</evidence>
<organism evidence="2">
    <name type="scientific">Rhizophora mucronata</name>
    <name type="common">Asiatic mangrove</name>
    <dbReference type="NCBI Taxonomy" id="61149"/>
    <lineage>
        <taxon>Eukaryota</taxon>
        <taxon>Viridiplantae</taxon>
        <taxon>Streptophyta</taxon>
        <taxon>Embryophyta</taxon>
        <taxon>Tracheophyta</taxon>
        <taxon>Spermatophyta</taxon>
        <taxon>Magnoliopsida</taxon>
        <taxon>eudicotyledons</taxon>
        <taxon>Gunneridae</taxon>
        <taxon>Pentapetalae</taxon>
        <taxon>rosids</taxon>
        <taxon>fabids</taxon>
        <taxon>Malpighiales</taxon>
        <taxon>Rhizophoraceae</taxon>
        <taxon>Rhizophora</taxon>
    </lineage>
</organism>
<evidence type="ECO:0000256" key="1">
    <source>
        <dbReference type="SAM" id="Phobius"/>
    </source>
</evidence>
<sequence>MHIYACTHTVQALPLLFSFAVLYFFFLSLPSVDTAVPKLKTIRVVHLPLQVSS</sequence>
<protein>
    <submittedName>
        <fullName evidence="2">Uncharacterized protein</fullName>
    </submittedName>
</protein>
<dbReference type="AlphaFoldDB" id="A0A2P2N320"/>
<keyword evidence="1" id="KW-0472">Membrane</keyword>
<name>A0A2P2N320_RHIMU</name>
<feature type="transmembrane region" description="Helical" evidence="1">
    <location>
        <begin position="12"/>
        <end position="29"/>
    </location>
</feature>
<reference evidence="2" key="1">
    <citation type="submission" date="2018-02" db="EMBL/GenBank/DDBJ databases">
        <title>Rhizophora mucronata_Transcriptome.</title>
        <authorList>
            <person name="Meera S.P."/>
            <person name="Sreeshan A."/>
            <person name="Augustine A."/>
        </authorList>
    </citation>
    <scope>NUCLEOTIDE SEQUENCE</scope>
    <source>
        <tissue evidence="2">Leaf</tissue>
    </source>
</reference>